<dbReference type="VEuPathDB" id="FungiDB:JI435_445000"/>
<gene>
    <name evidence="2" type="ORF">JI435_445000</name>
</gene>
<keyword evidence="1" id="KW-0472">Membrane</keyword>
<evidence type="ECO:0000256" key="1">
    <source>
        <dbReference type="SAM" id="Phobius"/>
    </source>
</evidence>
<dbReference type="AlphaFoldDB" id="A0A7U2I9S1"/>
<evidence type="ECO:0000313" key="3">
    <source>
        <dbReference type="Proteomes" id="UP000663193"/>
    </source>
</evidence>
<protein>
    <submittedName>
        <fullName evidence="2">Uncharacterized protein</fullName>
    </submittedName>
</protein>
<proteinExistence type="predicted"/>
<keyword evidence="1" id="KW-0812">Transmembrane</keyword>
<feature type="transmembrane region" description="Helical" evidence="1">
    <location>
        <begin position="48"/>
        <end position="68"/>
    </location>
</feature>
<evidence type="ECO:0000313" key="2">
    <source>
        <dbReference type="EMBL" id="QRD05883.1"/>
    </source>
</evidence>
<keyword evidence="3" id="KW-1185">Reference proteome</keyword>
<reference evidence="3" key="1">
    <citation type="journal article" date="2021" name="BMC Genomics">
        <title>Chromosome-level genome assembly and manually-curated proteome of model necrotroph Parastagonospora nodorum Sn15 reveals a genome-wide trove of candidate effector homologs, and redundancy of virulence-related functions within an accessory chromosome.</title>
        <authorList>
            <person name="Bertazzoni S."/>
            <person name="Jones D.A.B."/>
            <person name="Phan H.T."/>
            <person name="Tan K.-C."/>
            <person name="Hane J.K."/>
        </authorList>
    </citation>
    <scope>NUCLEOTIDE SEQUENCE [LARGE SCALE GENOMIC DNA]</scope>
    <source>
        <strain evidence="3">SN15 / ATCC MYA-4574 / FGSC 10173)</strain>
    </source>
</reference>
<organism evidence="2 3">
    <name type="scientific">Phaeosphaeria nodorum (strain SN15 / ATCC MYA-4574 / FGSC 10173)</name>
    <name type="common">Glume blotch fungus</name>
    <name type="synonym">Parastagonospora nodorum</name>
    <dbReference type="NCBI Taxonomy" id="321614"/>
    <lineage>
        <taxon>Eukaryota</taxon>
        <taxon>Fungi</taxon>
        <taxon>Dikarya</taxon>
        <taxon>Ascomycota</taxon>
        <taxon>Pezizomycotina</taxon>
        <taxon>Dothideomycetes</taxon>
        <taxon>Pleosporomycetidae</taxon>
        <taxon>Pleosporales</taxon>
        <taxon>Pleosporineae</taxon>
        <taxon>Phaeosphaeriaceae</taxon>
        <taxon>Parastagonospora</taxon>
    </lineage>
</organism>
<dbReference type="EMBL" id="CP069041">
    <property type="protein sequence ID" value="QRD05883.1"/>
    <property type="molecule type" value="Genomic_DNA"/>
</dbReference>
<accession>A0A7U2I9S1</accession>
<name>A0A7U2I9S1_PHANO</name>
<sequence>MAPFYPYNLLNTTSPCPTHTQNIRASTPLPIEAINSQNSSGTSLSTTAIAGIIIGVLILFGSLTWFVWHALSVLPRRKKAALGERRVKAGRHTDRGTGGRGMGVGVIIQAGDSGGVGMIMWSMLREGKTVEDGGGRFIRTVFGFEIALELWSVGLSPIVSMMLEIEGE</sequence>
<dbReference type="Proteomes" id="UP000663193">
    <property type="component" value="Chromosome 19"/>
</dbReference>
<keyword evidence="1" id="KW-1133">Transmembrane helix</keyword>